<accession>A0A2T7P561</accession>
<name>A0A2T7P561_POMCA</name>
<dbReference type="EMBL" id="PZQS01000006">
    <property type="protein sequence ID" value="PVD28550.1"/>
    <property type="molecule type" value="Genomic_DNA"/>
</dbReference>
<sequence length="157" mass="17948">MPLTRDKRQVSGDTSLRGPQPFLRSTTERVMRRRRRPTVVCASRNDAEAWLPYHASEGFTPWKCRRQGDFWPENLDTVLQPQSLTTLNLPGHPGLVARPSYTTELHKRAKGVFTIMEPTCGLYGHNSSFSLDPREPDCQRMFSYTKGPIRCPARADM</sequence>
<protein>
    <submittedName>
        <fullName evidence="2">Uncharacterized protein</fullName>
    </submittedName>
</protein>
<feature type="compositionally biased region" description="Basic and acidic residues" evidence="1">
    <location>
        <begin position="1"/>
        <end position="10"/>
    </location>
</feature>
<feature type="region of interest" description="Disordered" evidence="1">
    <location>
        <begin position="1"/>
        <end position="35"/>
    </location>
</feature>
<dbReference type="AlphaFoldDB" id="A0A2T7P561"/>
<evidence type="ECO:0000313" key="2">
    <source>
        <dbReference type="EMBL" id="PVD28550.1"/>
    </source>
</evidence>
<comment type="caution">
    <text evidence="2">The sequence shown here is derived from an EMBL/GenBank/DDBJ whole genome shotgun (WGS) entry which is preliminary data.</text>
</comment>
<gene>
    <name evidence="2" type="ORF">C0Q70_11138</name>
</gene>
<keyword evidence="3" id="KW-1185">Reference proteome</keyword>
<dbReference type="Proteomes" id="UP000245119">
    <property type="component" value="Linkage Group LG6"/>
</dbReference>
<evidence type="ECO:0000313" key="3">
    <source>
        <dbReference type="Proteomes" id="UP000245119"/>
    </source>
</evidence>
<organism evidence="2 3">
    <name type="scientific">Pomacea canaliculata</name>
    <name type="common">Golden apple snail</name>
    <dbReference type="NCBI Taxonomy" id="400727"/>
    <lineage>
        <taxon>Eukaryota</taxon>
        <taxon>Metazoa</taxon>
        <taxon>Spiralia</taxon>
        <taxon>Lophotrochozoa</taxon>
        <taxon>Mollusca</taxon>
        <taxon>Gastropoda</taxon>
        <taxon>Caenogastropoda</taxon>
        <taxon>Architaenioglossa</taxon>
        <taxon>Ampullarioidea</taxon>
        <taxon>Ampullariidae</taxon>
        <taxon>Pomacea</taxon>
    </lineage>
</organism>
<proteinExistence type="predicted"/>
<reference evidence="2 3" key="1">
    <citation type="submission" date="2018-04" db="EMBL/GenBank/DDBJ databases">
        <title>The genome of golden apple snail Pomacea canaliculata provides insight into stress tolerance and invasive adaptation.</title>
        <authorList>
            <person name="Liu C."/>
            <person name="Liu B."/>
            <person name="Ren Y."/>
            <person name="Zhang Y."/>
            <person name="Wang H."/>
            <person name="Li S."/>
            <person name="Jiang F."/>
            <person name="Yin L."/>
            <person name="Zhang G."/>
            <person name="Qian W."/>
            <person name="Fan W."/>
        </authorList>
    </citation>
    <scope>NUCLEOTIDE SEQUENCE [LARGE SCALE GENOMIC DNA]</scope>
    <source>
        <strain evidence="2">SZHN2017</strain>
        <tissue evidence="2">Muscle</tissue>
    </source>
</reference>
<evidence type="ECO:0000256" key="1">
    <source>
        <dbReference type="SAM" id="MobiDB-lite"/>
    </source>
</evidence>